<keyword evidence="1" id="KW-1133">Transmembrane helix</keyword>
<keyword evidence="1" id="KW-0472">Membrane</keyword>
<evidence type="ECO:0008006" key="4">
    <source>
        <dbReference type="Google" id="ProtNLM"/>
    </source>
</evidence>
<evidence type="ECO:0000313" key="3">
    <source>
        <dbReference type="Proteomes" id="UP000502041"/>
    </source>
</evidence>
<protein>
    <recommendedName>
        <fullName evidence="4">HPt domain-containing protein</fullName>
    </recommendedName>
</protein>
<proteinExistence type="predicted"/>
<dbReference type="Proteomes" id="UP000502041">
    <property type="component" value="Chromosome"/>
</dbReference>
<gene>
    <name evidence="2" type="ORF">HC248_03177</name>
</gene>
<evidence type="ECO:0000313" key="2">
    <source>
        <dbReference type="EMBL" id="QJC57846.1"/>
    </source>
</evidence>
<keyword evidence="1" id="KW-0812">Transmembrane</keyword>
<dbReference type="EMBL" id="CP051461">
    <property type="protein sequence ID" value="QJC57846.1"/>
    <property type="molecule type" value="Genomic_DNA"/>
</dbReference>
<accession>A0A6H2HEF8</accession>
<dbReference type="InterPro" id="IPR036641">
    <property type="entry name" value="HPT_dom_sf"/>
</dbReference>
<dbReference type="AlphaFoldDB" id="A0A6H2HEF8"/>
<dbReference type="SUPFAM" id="SSF47226">
    <property type="entry name" value="Histidine-containing phosphotransfer domain, HPT domain"/>
    <property type="match status" value="1"/>
</dbReference>
<reference evidence="2 3" key="1">
    <citation type="submission" date="2020-04" db="EMBL/GenBank/DDBJ databases">
        <title>Complete genome of a Psychrophilic, Marine, Gas Vacuolate Bacterium Polaromonas vacuolata KCTC 22033T.</title>
        <authorList>
            <person name="Hwang K."/>
            <person name="Kim K.M."/>
        </authorList>
    </citation>
    <scope>NUCLEOTIDE SEQUENCE [LARGE SCALE GENOMIC DNA]</scope>
    <source>
        <strain evidence="2 3">KCTC 22033</strain>
    </source>
</reference>
<sequence>MVVAKRTPDNGEENALALAYVQLQQQFVAGLVRRQAELIQAQNPSARLAALHRLAGAAGSFGFVALGLLARQAMLIEGRIQA</sequence>
<keyword evidence="3" id="KW-1185">Reference proteome</keyword>
<evidence type="ECO:0000256" key="1">
    <source>
        <dbReference type="SAM" id="Phobius"/>
    </source>
</evidence>
<organism evidence="2 3">
    <name type="scientific">Polaromonas vacuolata</name>
    <dbReference type="NCBI Taxonomy" id="37448"/>
    <lineage>
        <taxon>Bacteria</taxon>
        <taxon>Pseudomonadati</taxon>
        <taxon>Pseudomonadota</taxon>
        <taxon>Betaproteobacteria</taxon>
        <taxon>Burkholderiales</taxon>
        <taxon>Comamonadaceae</taxon>
        <taxon>Polaromonas</taxon>
    </lineage>
</organism>
<name>A0A6H2HEF8_9BURK</name>
<feature type="transmembrane region" description="Helical" evidence="1">
    <location>
        <begin position="50"/>
        <end position="70"/>
    </location>
</feature>
<dbReference type="KEGG" id="pvac:HC248_03177"/>
<dbReference type="GO" id="GO:0000160">
    <property type="term" value="P:phosphorelay signal transduction system"/>
    <property type="evidence" value="ECO:0007669"/>
    <property type="project" value="InterPro"/>
</dbReference>